<dbReference type="Pfam" id="PF00010">
    <property type="entry name" value="HLH"/>
    <property type="match status" value="1"/>
</dbReference>
<dbReference type="EMBL" id="OB799845">
    <property type="protein sequence ID" value="CAD7435369.1"/>
    <property type="molecule type" value="Genomic_DNA"/>
</dbReference>
<dbReference type="InterPro" id="IPR011598">
    <property type="entry name" value="bHLH_dom"/>
</dbReference>
<dbReference type="GO" id="GO:0046983">
    <property type="term" value="F:protein dimerization activity"/>
    <property type="evidence" value="ECO:0007669"/>
    <property type="project" value="InterPro"/>
</dbReference>
<dbReference type="GO" id="GO:0001707">
    <property type="term" value="P:mesoderm formation"/>
    <property type="evidence" value="ECO:0007669"/>
    <property type="project" value="TreeGrafter"/>
</dbReference>
<feature type="compositionally biased region" description="Polar residues" evidence="6">
    <location>
        <begin position="13"/>
        <end position="37"/>
    </location>
</feature>
<keyword evidence="4" id="KW-0804">Transcription</keyword>
<feature type="compositionally biased region" description="Basic and acidic residues" evidence="6">
    <location>
        <begin position="1"/>
        <end position="12"/>
    </location>
</feature>
<dbReference type="GO" id="GO:0000978">
    <property type="term" value="F:RNA polymerase II cis-regulatory region sequence-specific DNA binding"/>
    <property type="evidence" value="ECO:0007669"/>
    <property type="project" value="TreeGrafter"/>
</dbReference>
<name>A0A7R9HWI0_9NEOP</name>
<evidence type="ECO:0000313" key="8">
    <source>
        <dbReference type="EMBL" id="CAD7435369.1"/>
    </source>
</evidence>
<evidence type="ECO:0000256" key="3">
    <source>
        <dbReference type="ARBA" id="ARBA00023125"/>
    </source>
</evidence>
<keyword evidence="2" id="KW-0805">Transcription regulation</keyword>
<protein>
    <recommendedName>
        <fullName evidence="7">BHLH domain-containing protein</fullName>
    </recommendedName>
</protein>
<feature type="region of interest" description="Disordered" evidence="6">
    <location>
        <begin position="1"/>
        <end position="123"/>
    </location>
</feature>
<evidence type="ECO:0000256" key="5">
    <source>
        <dbReference type="ARBA" id="ARBA00023242"/>
    </source>
</evidence>
<dbReference type="SUPFAM" id="SSF47459">
    <property type="entry name" value="HLH, helix-loop-helix DNA-binding domain"/>
    <property type="match status" value="1"/>
</dbReference>
<feature type="compositionally biased region" description="Basic and acidic residues" evidence="6">
    <location>
        <begin position="95"/>
        <end position="123"/>
    </location>
</feature>
<gene>
    <name evidence="8" type="ORF">TMSB3V08_LOCUS12015</name>
</gene>
<proteinExistence type="predicted"/>
<dbReference type="InterPro" id="IPR040259">
    <property type="entry name" value="Mesogenin/MesP"/>
</dbReference>
<keyword evidence="1" id="KW-0217">Developmental protein</keyword>
<organism evidence="8">
    <name type="scientific">Timema monikensis</name>
    <dbReference type="NCBI Taxonomy" id="170555"/>
    <lineage>
        <taxon>Eukaryota</taxon>
        <taxon>Metazoa</taxon>
        <taxon>Ecdysozoa</taxon>
        <taxon>Arthropoda</taxon>
        <taxon>Hexapoda</taxon>
        <taxon>Insecta</taxon>
        <taxon>Pterygota</taxon>
        <taxon>Neoptera</taxon>
        <taxon>Polyneoptera</taxon>
        <taxon>Phasmatodea</taxon>
        <taxon>Timematodea</taxon>
        <taxon>Timematoidea</taxon>
        <taxon>Timematidae</taxon>
        <taxon>Timema</taxon>
    </lineage>
</organism>
<dbReference type="Gene3D" id="4.10.280.10">
    <property type="entry name" value="Helix-loop-helix DNA-binding domain"/>
    <property type="match status" value="1"/>
</dbReference>
<accession>A0A7R9HWI0</accession>
<feature type="domain" description="BHLH" evidence="7">
    <location>
        <begin position="106"/>
        <end position="150"/>
    </location>
</feature>
<evidence type="ECO:0000256" key="1">
    <source>
        <dbReference type="ARBA" id="ARBA00022473"/>
    </source>
</evidence>
<dbReference type="PANTHER" id="PTHR20937">
    <property type="entry name" value="IP14615P"/>
    <property type="match status" value="1"/>
</dbReference>
<dbReference type="AlphaFoldDB" id="A0A7R9HWI0"/>
<dbReference type="PROSITE" id="PS50888">
    <property type="entry name" value="BHLH"/>
    <property type="match status" value="1"/>
</dbReference>
<dbReference type="InterPro" id="IPR036638">
    <property type="entry name" value="HLH_DNA-bd_sf"/>
</dbReference>
<dbReference type="PANTHER" id="PTHR20937:SF3">
    <property type="entry name" value="IP14615P"/>
    <property type="match status" value="1"/>
</dbReference>
<keyword evidence="5" id="KW-0539">Nucleus</keyword>
<dbReference type="GO" id="GO:0005634">
    <property type="term" value="C:nucleus"/>
    <property type="evidence" value="ECO:0007669"/>
    <property type="project" value="TreeGrafter"/>
</dbReference>
<evidence type="ECO:0000259" key="7">
    <source>
        <dbReference type="PROSITE" id="PS50888"/>
    </source>
</evidence>
<dbReference type="GO" id="GO:0000981">
    <property type="term" value="F:DNA-binding transcription factor activity, RNA polymerase II-specific"/>
    <property type="evidence" value="ECO:0007669"/>
    <property type="project" value="TreeGrafter"/>
</dbReference>
<sequence>MNSEERKRDLEKSTGSSEDTIEETSLASNTDIDSSSGAVGEFLELPTNYGPQADLRVGSAAHVTEQELQANESRDVETAQPTIEPMPKKRRGVRKREEEKKKKDQDYKKSACDRERTRMRDMNRAYGLLGEKLQACKPPGKKLSKIESLR</sequence>
<reference evidence="8" key="1">
    <citation type="submission" date="2020-11" db="EMBL/GenBank/DDBJ databases">
        <authorList>
            <person name="Tran Van P."/>
        </authorList>
    </citation>
    <scope>NUCLEOTIDE SEQUENCE</scope>
</reference>
<keyword evidence="3" id="KW-0238">DNA-binding</keyword>
<evidence type="ECO:0000256" key="2">
    <source>
        <dbReference type="ARBA" id="ARBA00023015"/>
    </source>
</evidence>
<evidence type="ECO:0000256" key="4">
    <source>
        <dbReference type="ARBA" id="ARBA00023163"/>
    </source>
</evidence>
<evidence type="ECO:0000256" key="6">
    <source>
        <dbReference type="SAM" id="MobiDB-lite"/>
    </source>
</evidence>